<gene>
    <name evidence="2" type="primary">GEP3</name>
    <name evidence="2" type="ORF">LTR16_002235</name>
</gene>
<sequence length="495" mass="54090">MSLIPNLQRKLSLSPLRSQNRRAKSHKFVRGRTAEVSFIITRSDLLAPQKEQVDRLMPYLTQVLRDALGSSGENVRLGNVRCVSSKRGWWTKEVKEAIWERGGAGWMVGKVNVGKSNLFEVVFPKGRNHDVNIDRLRSAAGRTDARDTTLTANVIETPEVSLPHDSDFNVSPISSLSVGSDVDTNHKLRRLVSQPQDDVPLEEDDVGVLLPPAQTETAYPVMPIVSSLPGTTASPLRIPFGGGKGELIDLPGVARSNLEKQDLVMRSRVTPEQHTIKPGQSLLLGGLIRITPTTPDLIFLAFPFVPLDPHVTSTEKAIGIQTGERNTSLPVIAELSAGTTIASAGIFELKWDVTKQRAGPLTSPSAVKLKADRLPFVVYSADVLIEGVGWVEIVAQKRRSKQVPSEAQREVSTYSPVGSADEGVGNTGASDDLASAANTKESEFPTLEIFSPKGQFVAIRRPMNAWLLGGKKHVPESKQKQRPRQSMRSVKARRH</sequence>
<organism evidence="2 3">
    <name type="scientific">Cryomyces antarcticus</name>
    <dbReference type="NCBI Taxonomy" id="329879"/>
    <lineage>
        <taxon>Eukaryota</taxon>
        <taxon>Fungi</taxon>
        <taxon>Dikarya</taxon>
        <taxon>Ascomycota</taxon>
        <taxon>Pezizomycotina</taxon>
        <taxon>Dothideomycetes</taxon>
        <taxon>Dothideomycetes incertae sedis</taxon>
        <taxon>Cryomyces</taxon>
    </lineage>
</organism>
<dbReference type="InterPro" id="IPR050896">
    <property type="entry name" value="Mito_lipid_metab_GTPase"/>
</dbReference>
<dbReference type="InterPro" id="IPR027417">
    <property type="entry name" value="P-loop_NTPase"/>
</dbReference>
<comment type="caution">
    <text evidence="2">The sequence shown here is derived from an EMBL/GenBank/DDBJ whole genome shotgun (WGS) entry which is preliminary data.</text>
</comment>
<reference evidence="2 3" key="1">
    <citation type="submission" date="2023-08" db="EMBL/GenBank/DDBJ databases">
        <title>Black Yeasts Isolated from many extreme environments.</title>
        <authorList>
            <person name="Coleine C."/>
            <person name="Stajich J.E."/>
            <person name="Selbmann L."/>
        </authorList>
    </citation>
    <scope>NUCLEOTIDE SEQUENCE [LARGE SCALE GENOMIC DNA]</scope>
    <source>
        <strain evidence="2 3">CCFEE 536</strain>
    </source>
</reference>
<keyword evidence="3" id="KW-1185">Reference proteome</keyword>
<feature type="region of interest" description="Disordered" evidence="1">
    <location>
        <begin position="469"/>
        <end position="495"/>
    </location>
</feature>
<feature type="compositionally biased region" description="Basic residues" evidence="1">
    <location>
        <begin position="480"/>
        <end position="495"/>
    </location>
</feature>
<dbReference type="PANTHER" id="PTHR46434">
    <property type="entry name" value="GENETIC INTERACTOR OF PROHIBITINS 3, MITOCHONDRIAL"/>
    <property type="match status" value="1"/>
</dbReference>
<protein>
    <submittedName>
        <fullName evidence="2">Mitochondrial ribosome small subunit biogenesis protein</fullName>
    </submittedName>
</protein>
<feature type="compositionally biased region" description="Polar residues" evidence="1">
    <location>
        <begin position="402"/>
        <end position="416"/>
    </location>
</feature>
<dbReference type="PANTHER" id="PTHR46434:SF1">
    <property type="entry name" value="GENETIC INTERACTOR OF PROHIBITINS 3, MITOCHONDRIAL"/>
    <property type="match status" value="1"/>
</dbReference>
<evidence type="ECO:0000313" key="2">
    <source>
        <dbReference type="EMBL" id="KAK5256859.1"/>
    </source>
</evidence>
<dbReference type="Proteomes" id="UP001357485">
    <property type="component" value="Unassembled WGS sequence"/>
</dbReference>
<evidence type="ECO:0000313" key="3">
    <source>
        <dbReference type="Proteomes" id="UP001357485"/>
    </source>
</evidence>
<feature type="region of interest" description="Disordered" evidence="1">
    <location>
        <begin position="399"/>
        <end position="432"/>
    </location>
</feature>
<dbReference type="SUPFAM" id="SSF52540">
    <property type="entry name" value="P-loop containing nucleoside triphosphate hydrolases"/>
    <property type="match status" value="1"/>
</dbReference>
<dbReference type="EMBL" id="JAVRRA010008370">
    <property type="protein sequence ID" value="KAK5256859.1"/>
    <property type="molecule type" value="Genomic_DNA"/>
</dbReference>
<proteinExistence type="predicted"/>
<accession>A0ABR0M0E5</accession>
<dbReference type="Gene3D" id="3.40.50.300">
    <property type="entry name" value="P-loop containing nucleotide triphosphate hydrolases"/>
    <property type="match status" value="1"/>
</dbReference>
<name>A0ABR0M0E5_9PEZI</name>
<evidence type="ECO:0000256" key="1">
    <source>
        <dbReference type="SAM" id="MobiDB-lite"/>
    </source>
</evidence>